<evidence type="ECO:0000313" key="1">
    <source>
        <dbReference type="EMBL" id="ATW54420.1"/>
    </source>
</evidence>
<dbReference type="Proteomes" id="UP000230639">
    <property type="component" value="Chromosome"/>
</dbReference>
<name>A0A2I5HG23_SALDZ</name>
<reference evidence="1 2" key="1">
    <citation type="submission" date="2017-09" db="EMBL/GenBank/DDBJ databases">
        <title>Complete genome of Salmonella enterica subsp. diarizonae isolated from stool of a patient with bacterial enteropathy.</title>
        <authorList>
            <person name="Zhou J."/>
            <person name="Chen Q."/>
            <person name="Guo L."/>
            <person name="Fan J."/>
        </authorList>
    </citation>
    <scope>NUCLEOTIDE SEQUENCE [LARGE SCALE GENOMIC DNA]</scope>
    <source>
        <strain evidence="1 2">HZS154</strain>
    </source>
</reference>
<sequence>MKNMINSEPSMTSKEISELVNKRHDNVKRTIEKLAKDGVIRHPQIKDYERINNLGFLVTDKYYRFIGEQGRRDSIVVVAQLSPEFTGRMVDRWQKLERKVALLSAEERTIQHQHKVDVVALTCAVAETTVTTAIKAAIEAATVQQEKLASQRRDSDDFVVFDYSSADSDVDNSAFQPIHALSAKSGLADSAYRRLIEFAHVPARKIGRSGLHADSDAFVAAACKLIGESEPPKGKIKRWQHPEFSGFILRRALSVSDQEKQD</sequence>
<accession>A0A2I5HG23</accession>
<evidence type="ECO:0008006" key="3">
    <source>
        <dbReference type="Google" id="ProtNLM"/>
    </source>
</evidence>
<dbReference type="AlphaFoldDB" id="A0A2I5HG23"/>
<organism evidence="1 2">
    <name type="scientific">Salmonella diarizonae</name>
    <dbReference type="NCBI Taxonomy" id="59204"/>
    <lineage>
        <taxon>Bacteria</taxon>
        <taxon>Pseudomonadati</taxon>
        <taxon>Pseudomonadota</taxon>
        <taxon>Gammaproteobacteria</taxon>
        <taxon>Enterobacterales</taxon>
        <taxon>Enterobacteriaceae</taxon>
        <taxon>Salmonella</taxon>
    </lineage>
</organism>
<proteinExistence type="predicted"/>
<dbReference type="EMBL" id="CP023345">
    <property type="protein sequence ID" value="ATW54420.1"/>
    <property type="molecule type" value="Genomic_DNA"/>
</dbReference>
<protein>
    <recommendedName>
        <fullName evidence="3">DNA-binding protein</fullName>
    </recommendedName>
</protein>
<gene>
    <name evidence="1" type="ORF">CNQ75_07710</name>
</gene>
<evidence type="ECO:0000313" key="2">
    <source>
        <dbReference type="Proteomes" id="UP000230639"/>
    </source>
</evidence>